<dbReference type="EMBL" id="KI517398">
    <property type="protein sequence ID" value="ESQ50267.1"/>
    <property type="molecule type" value="Genomic_DNA"/>
</dbReference>
<dbReference type="AlphaFoldDB" id="V4M5K2"/>
<keyword evidence="1" id="KW-0472">Membrane</keyword>
<dbReference type="Gramene" id="ESQ50267">
    <property type="protein sequence ID" value="ESQ50267"/>
    <property type="gene ID" value="EUTSA_v10002188mg"/>
</dbReference>
<keyword evidence="3" id="KW-1185">Reference proteome</keyword>
<evidence type="ECO:0000313" key="2">
    <source>
        <dbReference type="EMBL" id="ESQ50267.1"/>
    </source>
</evidence>
<keyword evidence="1" id="KW-0812">Transmembrane</keyword>
<reference evidence="2 3" key="1">
    <citation type="journal article" date="2013" name="Front. Plant Sci.">
        <title>The Reference Genome of the Halophytic Plant Eutrema salsugineum.</title>
        <authorList>
            <person name="Yang R."/>
            <person name="Jarvis D.E."/>
            <person name="Chen H."/>
            <person name="Beilstein M.A."/>
            <person name="Grimwood J."/>
            <person name="Jenkins J."/>
            <person name="Shu S."/>
            <person name="Prochnik S."/>
            <person name="Xin M."/>
            <person name="Ma C."/>
            <person name="Schmutz J."/>
            <person name="Wing R.A."/>
            <person name="Mitchell-Olds T."/>
            <person name="Schumaker K.S."/>
            <person name="Wang X."/>
        </authorList>
    </citation>
    <scope>NUCLEOTIDE SEQUENCE [LARGE SCALE GENOMIC DNA]</scope>
</reference>
<proteinExistence type="predicted"/>
<protein>
    <submittedName>
        <fullName evidence="2">Uncharacterized protein</fullName>
    </submittedName>
</protein>
<feature type="transmembrane region" description="Helical" evidence="1">
    <location>
        <begin position="7"/>
        <end position="23"/>
    </location>
</feature>
<accession>V4M5K2</accession>
<name>V4M5K2_EUTSA</name>
<dbReference type="KEGG" id="eus:EUTSA_v10002188mg"/>
<gene>
    <name evidence="2" type="ORF">EUTSA_v10002188mg</name>
</gene>
<organism evidence="2 3">
    <name type="scientific">Eutrema salsugineum</name>
    <name type="common">Saltwater cress</name>
    <name type="synonym">Sisymbrium salsugineum</name>
    <dbReference type="NCBI Taxonomy" id="72664"/>
    <lineage>
        <taxon>Eukaryota</taxon>
        <taxon>Viridiplantae</taxon>
        <taxon>Streptophyta</taxon>
        <taxon>Embryophyta</taxon>
        <taxon>Tracheophyta</taxon>
        <taxon>Spermatophyta</taxon>
        <taxon>Magnoliopsida</taxon>
        <taxon>eudicotyledons</taxon>
        <taxon>Gunneridae</taxon>
        <taxon>Pentapetalae</taxon>
        <taxon>rosids</taxon>
        <taxon>malvids</taxon>
        <taxon>Brassicales</taxon>
        <taxon>Brassicaceae</taxon>
        <taxon>Eutremeae</taxon>
        <taxon>Eutrema</taxon>
    </lineage>
</organism>
<evidence type="ECO:0000256" key="1">
    <source>
        <dbReference type="SAM" id="Phobius"/>
    </source>
</evidence>
<evidence type="ECO:0000313" key="3">
    <source>
        <dbReference type="Proteomes" id="UP000030689"/>
    </source>
</evidence>
<dbReference type="Proteomes" id="UP000030689">
    <property type="component" value="Unassembled WGS sequence"/>
</dbReference>
<sequence length="99" mass="11825">MHLLLKIVLLFMVVSVVLIPYPGDLPLSIEISYDIVITKERESRFPISFWNWKLHRISPVFCCIYSDFVWIFLPFYRIINSDSIGFLLIRLLNFFCYIC</sequence>
<feature type="transmembrane region" description="Helical" evidence="1">
    <location>
        <begin position="57"/>
        <end position="76"/>
    </location>
</feature>
<keyword evidence="1" id="KW-1133">Transmembrane helix</keyword>